<comment type="caution">
    <text evidence="4">The sequence shown here is derived from an EMBL/GenBank/DDBJ whole genome shotgun (WGS) entry which is preliminary data.</text>
</comment>
<dbReference type="PANTHER" id="PTHR43685">
    <property type="entry name" value="GLYCOSYLTRANSFERASE"/>
    <property type="match status" value="1"/>
</dbReference>
<dbReference type="EMBL" id="JBHUOJ010000032">
    <property type="protein sequence ID" value="MFD2834375.1"/>
    <property type="molecule type" value="Genomic_DNA"/>
</dbReference>
<dbReference type="Pfam" id="PF00535">
    <property type="entry name" value="Glycos_transf_2"/>
    <property type="match status" value="1"/>
</dbReference>
<feature type="domain" description="Glycosyltransferase 2-like" evidence="2">
    <location>
        <begin position="6"/>
        <end position="140"/>
    </location>
</feature>
<dbReference type="InterPro" id="IPR027791">
    <property type="entry name" value="Galactosyl_T_C"/>
</dbReference>
<dbReference type="PANTHER" id="PTHR43685:SF3">
    <property type="entry name" value="SLR2126 PROTEIN"/>
    <property type="match status" value="1"/>
</dbReference>
<keyword evidence="5" id="KW-1185">Reference proteome</keyword>
<evidence type="ECO:0000256" key="1">
    <source>
        <dbReference type="ARBA" id="ARBA00022679"/>
    </source>
</evidence>
<gene>
    <name evidence="4" type="ORF">ACFSYS_13870</name>
</gene>
<dbReference type="RefSeq" id="WP_251738998.1">
    <property type="nucleotide sequence ID" value="NZ_JBHUOJ010000032.1"/>
</dbReference>
<dbReference type="Pfam" id="PF02709">
    <property type="entry name" value="Glyco_transf_7C"/>
    <property type="match status" value="1"/>
</dbReference>
<feature type="domain" description="Galactosyltransferase C-terminal" evidence="3">
    <location>
        <begin position="166"/>
        <end position="227"/>
    </location>
</feature>
<keyword evidence="1" id="KW-0808">Transferase</keyword>
<accession>A0ABW5X716</accession>
<sequence>MNNALLISTYNWPDALHLVLKSVEKQSVKPDEILIADDGSSNETKDVIDIFKKLGLPIKHIWQEDDGFKRTSILNKAIAASKADYIIQIDGDCIIHEKFVEDHLILAKDDTFLFGSRVNIKENAVAEVFQTEQTRFNFTSNKISRKTRNLHVPLFRDLYTETTELSKKVRGCNLSFWRKDFISINGYNEEMTGWGKEDSEMIIRLLNSGVKGKRLRYGGILYHIWHKASSRSQENINEKIEAKTAQENLKRCAKGIDQYL</sequence>
<proteinExistence type="predicted"/>
<evidence type="ECO:0000259" key="3">
    <source>
        <dbReference type="Pfam" id="PF02709"/>
    </source>
</evidence>
<evidence type="ECO:0000259" key="2">
    <source>
        <dbReference type="Pfam" id="PF00535"/>
    </source>
</evidence>
<organism evidence="4 5">
    <name type="scientific">Christiangramia antarctica</name>
    <dbReference type="NCBI Taxonomy" id="2058158"/>
    <lineage>
        <taxon>Bacteria</taxon>
        <taxon>Pseudomonadati</taxon>
        <taxon>Bacteroidota</taxon>
        <taxon>Flavobacteriia</taxon>
        <taxon>Flavobacteriales</taxon>
        <taxon>Flavobacteriaceae</taxon>
        <taxon>Christiangramia</taxon>
    </lineage>
</organism>
<dbReference type="InterPro" id="IPR029044">
    <property type="entry name" value="Nucleotide-diphossugar_trans"/>
</dbReference>
<evidence type="ECO:0000313" key="4">
    <source>
        <dbReference type="EMBL" id="MFD2834375.1"/>
    </source>
</evidence>
<evidence type="ECO:0000313" key="5">
    <source>
        <dbReference type="Proteomes" id="UP001597438"/>
    </source>
</evidence>
<dbReference type="InterPro" id="IPR050834">
    <property type="entry name" value="Glycosyltransf_2"/>
</dbReference>
<protein>
    <submittedName>
        <fullName evidence="4">Glycosyltransferase family 2 protein</fullName>
    </submittedName>
</protein>
<reference evidence="5" key="1">
    <citation type="journal article" date="2019" name="Int. J. Syst. Evol. Microbiol.">
        <title>The Global Catalogue of Microorganisms (GCM) 10K type strain sequencing project: providing services to taxonomists for standard genome sequencing and annotation.</title>
        <authorList>
            <consortium name="The Broad Institute Genomics Platform"/>
            <consortium name="The Broad Institute Genome Sequencing Center for Infectious Disease"/>
            <person name="Wu L."/>
            <person name="Ma J."/>
        </authorList>
    </citation>
    <scope>NUCLEOTIDE SEQUENCE [LARGE SCALE GENOMIC DNA]</scope>
    <source>
        <strain evidence="5">KCTC 52925</strain>
    </source>
</reference>
<dbReference type="Proteomes" id="UP001597438">
    <property type="component" value="Unassembled WGS sequence"/>
</dbReference>
<dbReference type="Gene3D" id="3.90.550.10">
    <property type="entry name" value="Spore Coat Polysaccharide Biosynthesis Protein SpsA, Chain A"/>
    <property type="match status" value="1"/>
</dbReference>
<name>A0ABW5X716_9FLAO</name>
<dbReference type="CDD" id="cd06420">
    <property type="entry name" value="GT2_Chondriotin_Pol_N"/>
    <property type="match status" value="1"/>
</dbReference>
<dbReference type="InterPro" id="IPR001173">
    <property type="entry name" value="Glyco_trans_2-like"/>
</dbReference>
<dbReference type="SUPFAM" id="SSF53448">
    <property type="entry name" value="Nucleotide-diphospho-sugar transferases"/>
    <property type="match status" value="1"/>
</dbReference>